<sequence>MDHHDDEPGPQKVRVVVADDQALARLALRMLLEAHPRIQVVGVASNRQEAIRRVAELRPDVVVMDVRMPEADGRPVADDAGISATREIVRMHPTTKVLVHSDWDEDPLVSAAMRAGACGYLRKADRDEDQLALIILIVASGASVFNVGTDRMRRLFDAAHTTHRRSALPALTPAEREVVNLAATPETPSNQEIAAVLGIAKQTVANRILDARIKLGAVDRKALITFARDAGLGTHH</sequence>
<dbReference type="InterPro" id="IPR000792">
    <property type="entry name" value="Tscrpt_reg_LuxR_C"/>
</dbReference>
<dbReference type="Pfam" id="PF00196">
    <property type="entry name" value="GerE"/>
    <property type="match status" value="1"/>
</dbReference>
<dbReference type="InterPro" id="IPR058245">
    <property type="entry name" value="NreC/VraR/RcsB-like_REC"/>
</dbReference>
<evidence type="ECO:0000259" key="7">
    <source>
        <dbReference type="PROSITE" id="PS50110"/>
    </source>
</evidence>
<dbReference type="GO" id="GO:0006355">
    <property type="term" value="P:regulation of DNA-templated transcription"/>
    <property type="evidence" value="ECO:0007669"/>
    <property type="project" value="InterPro"/>
</dbReference>
<evidence type="ECO:0000259" key="6">
    <source>
        <dbReference type="PROSITE" id="PS50043"/>
    </source>
</evidence>
<dbReference type="SUPFAM" id="SSF52172">
    <property type="entry name" value="CheY-like"/>
    <property type="match status" value="1"/>
</dbReference>
<protein>
    <submittedName>
        <fullName evidence="8">Response regulator transcription factor</fullName>
    </submittedName>
</protein>
<accession>A0AAU2A005</accession>
<dbReference type="PROSITE" id="PS50110">
    <property type="entry name" value="RESPONSE_REGULATORY"/>
    <property type="match status" value="1"/>
</dbReference>
<proteinExistence type="predicted"/>
<dbReference type="AlphaFoldDB" id="A0AAU2A005"/>
<dbReference type="Pfam" id="PF00072">
    <property type="entry name" value="Response_reg"/>
    <property type="match status" value="1"/>
</dbReference>
<dbReference type="InterPro" id="IPR001789">
    <property type="entry name" value="Sig_transdc_resp-reg_receiver"/>
</dbReference>
<name>A0AAU2A005_9ACTN</name>
<dbReference type="Gene3D" id="3.40.50.2300">
    <property type="match status" value="1"/>
</dbReference>
<dbReference type="GO" id="GO:0000160">
    <property type="term" value="P:phosphorelay signal transduction system"/>
    <property type="evidence" value="ECO:0007669"/>
    <property type="project" value="InterPro"/>
</dbReference>
<feature type="domain" description="Response regulatory" evidence="7">
    <location>
        <begin position="14"/>
        <end position="138"/>
    </location>
</feature>
<dbReference type="EMBL" id="CP108222">
    <property type="protein sequence ID" value="WTT17674.1"/>
    <property type="molecule type" value="Genomic_DNA"/>
</dbReference>
<dbReference type="InterPro" id="IPR016032">
    <property type="entry name" value="Sig_transdc_resp-reg_C-effctor"/>
</dbReference>
<dbReference type="CDD" id="cd17535">
    <property type="entry name" value="REC_NarL-like"/>
    <property type="match status" value="1"/>
</dbReference>
<keyword evidence="3" id="KW-0238">DNA-binding</keyword>
<dbReference type="PANTHER" id="PTHR43214">
    <property type="entry name" value="TWO-COMPONENT RESPONSE REGULATOR"/>
    <property type="match status" value="1"/>
</dbReference>
<keyword evidence="2" id="KW-0805">Transcription regulation</keyword>
<dbReference type="InterPro" id="IPR011006">
    <property type="entry name" value="CheY-like_superfamily"/>
</dbReference>
<evidence type="ECO:0000256" key="5">
    <source>
        <dbReference type="PROSITE-ProRule" id="PRU00169"/>
    </source>
</evidence>
<dbReference type="GO" id="GO:0003677">
    <property type="term" value="F:DNA binding"/>
    <property type="evidence" value="ECO:0007669"/>
    <property type="project" value="UniProtKB-KW"/>
</dbReference>
<dbReference type="InterPro" id="IPR039420">
    <property type="entry name" value="WalR-like"/>
</dbReference>
<evidence type="ECO:0000256" key="3">
    <source>
        <dbReference type="ARBA" id="ARBA00023125"/>
    </source>
</evidence>
<feature type="modified residue" description="4-aspartylphosphate" evidence="5">
    <location>
        <position position="65"/>
    </location>
</feature>
<dbReference type="SMART" id="SM00448">
    <property type="entry name" value="REC"/>
    <property type="match status" value="1"/>
</dbReference>
<evidence type="ECO:0000256" key="4">
    <source>
        <dbReference type="ARBA" id="ARBA00023163"/>
    </source>
</evidence>
<evidence type="ECO:0000256" key="1">
    <source>
        <dbReference type="ARBA" id="ARBA00022553"/>
    </source>
</evidence>
<organism evidence="8">
    <name type="scientific">Streptomyces sp. NBC_00093</name>
    <dbReference type="NCBI Taxonomy" id="2975649"/>
    <lineage>
        <taxon>Bacteria</taxon>
        <taxon>Bacillati</taxon>
        <taxon>Actinomycetota</taxon>
        <taxon>Actinomycetes</taxon>
        <taxon>Kitasatosporales</taxon>
        <taxon>Streptomycetaceae</taxon>
        <taxon>Streptomyces</taxon>
    </lineage>
</organism>
<dbReference type="SUPFAM" id="SSF46894">
    <property type="entry name" value="C-terminal effector domain of the bipartite response regulators"/>
    <property type="match status" value="1"/>
</dbReference>
<evidence type="ECO:0000313" key="8">
    <source>
        <dbReference type="EMBL" id="WTT17674.1"/>
    </source>
</evidence>
<feature type="domain" description="HTH luxR-type" evidence="6">
    <location>
        <begin position="164"/>
        <end position="231"/>
    </location>
</feature>
<dbReference type="PANTHER" id="PTHR43214:SF24">
    <property type="entry name" value="TRANSCRIPTIONAL REGULATORY PROTEIN NARL-RELATED"/>
    <property type="match status" value="1"/>
</dbReference>
<keyword evidence="4" id="KW-0804">Transcription</keyword>
<gene>
    <name evidence="8" type="ORF">OHA22_20090</name>
</gene>
<keyword evidence="1 5" id="KW-0597">Phosphoprotein</keyword>
<dbReference type="PROSITE" id="PS50043">
    <property type="entry name" value="HTH_LUXR_2"/>
    <property type="match status" value="1"/>
</dbReference>
<evidence type="ECO:0000256" key="2">
    <source>
        <dbReference type="ARBA" id="ARBA00023015"/>
    </source>
</evidence>
<dbReference type="SMART" id="SM00421">
    <property type="entry name" value="HTH_LUXR"/>
    <property type="match status" value="1"/>
</dbReference>
<reference evidence="8" key="1">
    <citation type="submission" date="2022-10" db="EMBL/GenBank/DDBJ databases">
        <title>The complete genomes of actinobacterial strains from the NBC collection.</title>
        <authorList>
            <person name="Joergensen T.S."/>
            <person name="Alvarez Arevalo M."/>
            <person name="Sterndorff E.B."/>
            <person name="Faurdal D."/>
            <person name="Vuksanovic O."/>
            <person name="Mourched A.-S."/>
            <person name="Charusanti P."/>
            <person name="Shaw S."/>
            <person name="Blin K."/>
            <person name="Weber T."/>
        </authorList>
    </citation>
    <scope>NUCLEOTIDE SEQUENCE</scope>
    <source>
        <strain evidence="8">NBC_00093</strain>
    </source>
</reference>